<evidence type="ECO:0000313" key="10">
    <source>
        <dbReference type="EnsemblMetazoa" id="XP_001950565.1"/>
    </source>
</evidence>
<dbReference type="InterPro" id="IPR005123">
    <property type="entry name" value="Oxoglu/Fe-dep_dioxygenase_dom"/>
</dbReference>
<dbReference type="GO" id="GO:0051213">
    <property type="term" value="F:dioxygenase activity"/>
    <property type="evidence" value="ECO:0007669"/>
    <property type="project" value="UniProtKB-KW"/>
</dbReference>
<dbReference type="SUPFAM" id="SSF51197">
    <property type="entry name" value="Clavaminate synthase-like"/>
    <property type="match status" value="1"/>
</dbReference>
<evidence type="ECO:0000256" key="3">
    <source>
        <dbReference type="ARBA" id="ARBA00007879"/>
    </source>
</evidence>
<keyword evidence="8" id="KW-0539">Nucleus</keyword>
<dbReference type="Gene3D" id="2.60.120.590">
    <property type="entry name" value="Alpha-ketoglutarate-dependent dioxygenase AlkB-like"/>
    <property type="match status" value="1"/>
</dbReference>
<evidence type="ECO:0000256" key="2">
    <source>
        <dbReference type="ARBA" id="ARBA00004123"/>
    </source>
</evidence>
<dbReference type="GO" id="GO:0046872">
    <property type="term" value="F:metal ion binding"/>
    <property type="evidence" value="ECO:0007669"/>
    <property type="project" value="UniProtKB-KW"/>
</dbReference>
<accession>A0A8R2ABD4</accession>
<keyword evidence="6" id="KW-0560">Oxidoreductase</keyword>
<name>A0A8R2ABD4_ACYPI</name>
<evidence type="ECO:0000313" key="11">
    <source>
        <dbReference type="Proteomes" id="UP000007819"/>
    </source>
</evidence>
<evidence type="ECO:0000256" key="1">
    <source>
        <dbReference type="ARBA" id="ARBA00001954"/>
    </source>
</evidence>
<evidence type="ECO:0000256" key="8">
    <source>
        <dbReference type="ARBA" id="ARBA00023242"/>
    </source>
</evidence>
<reference evidence="10" key="2">
    <citation type="submission" date="2022-06" db="UniProtKB">
        <authorList>
            <consortium name="EnsemblMetazoa"/>
        </authorList>
    </citation>
    <scope>IDENTIFICATION</scope>
</reference>
<protein>
    <recommendedName>
        <fullName evidence="9">Fe2OG dioxygenase domain-containing protein</fullName>
    </recommendedName>
</protein>
<evidence type="ECO:0000256" key="5">
    <source>
        <dbReference type="ARBA" id="ARBA00022964"/>
    </source>
</evidence>
<dbReference type="PROSITE" id="PS51471">
    <property type="entry name" value="FE2OG_OXY"/>
    <property type="match status" value="1"/>
</dbReference>
<comment type="cofactor">
    <cofactor evidence="1">
        <name>Fe(2+)</name>
        <dbReference type="ChEBI" id="CHEBI:29033"/>
    </cofactor>
</comment>
<dbReference type="OMA" id="KSPKTKW"/>
<comment type="similarity">
    <text evidence="3">Belongs to the alkB family.</text>
</comment>
<organism evidence="10 11">
    <name type="scientific">Acyrthosiphon pisum</name>
    <name type="common">Pea aphid</name>
    <dbReference type="NCBI Taxonomy" id="7029"/>
    <lineage>
        <taxon>Eukaryota</taxon>
        <taxon>Metazoa</taxon>
        <taxon>Ecdysozoa</taxon>
        <taxon>Arthropoda</taxon>
        <taxon>Hexapoda</taxon>
        <taxon>Insecta</taxon>
        <taxon>Pterygota</taxon>
        <taxon>Neoptera</taxon>
        <taxon>Paraneoptera</taxon>
        <taxon>Hemiptera</taxon>
        <taxon>Sternorrhyncha</taxon>
        <taxon>Aphidomorpha</taxon>
        <taxon>Aphidoidea</taxon>
        <taxon>Aphididae</taxon>
        <taxon>Macrosiphini</taxon>
        <taxon>Acyrthosiphon</taxon>
    </lineage>
</organism>
<dbReference type="AlphaFoldDB" id="A0A8R2ABD4"/>
<feature type="domain" description="Fe2OG dioxygenase" evidence="9">
    <location>
        <begin position="92"/>
        <end position="216"/>
    </location>
</feature>
<dbReference type="InterPro" id="IPR027450">
    <property type="entry name" value="AlkB-like"/>
</dbReference>
<dbReference type="Pfam" id="PF13532">
    <property type="entry name" value="2OG-FeII_Oxy_2"/>
    <property type="match status" value="1"/>
</dbReference>
<keyword evidence="4" id="KW-0479">Metal-binding</keyword>
<dbReference type="Proteomes" id="UP000007819">
    <property type="component" value="Chromosome A2"/>
</dbReference>
<evidence type="ECO:0000259" key="9">
    <source>
        <dbReference type="PROSITE" id="PS51471"/>
    </source>
</evidence>
<keyword evidence="5" id="KW-0223">Dioxygenase</keyword>
<evidence type="ECO:0000256" key="4">
    <source>
        <dbReference type="ARBA" id="ARBA00022723"/>
    </source>
</evidence>
<comment type="subcellular location">
    <subcellularLocation>
        <location evidence="2">Nucleus</location>
    </subcellularLocation>
</comment>
<dbReference type="PANTHER" id="PTHR46030">
    <property type="entry name" value="ALPHA-KETOGLUTARATE-DEPENDENT DIOXYGENASE ALKB HOMOLOG 6"/>
    <property type="match status" value="1"/>
</dbReference>
<dbReference type="RefSeq" id="XP_001950565.1">
    <property type="nucleotide sequence ID" value="XM_001950530.3"/>
</dbReference>
<reference evidence="11" key="1">
    <citation type="submission" date="2010-06" db="EMBL/GenBank/DDBJ databases">
        <authorList>
            <person name="Jiang H."/>
            <person name="Abraham K."/>
            <person name="Ali S."/>
            <person name="Alsbrooks S.L."/>
            <person name="Anim B.N."/>
            <person name="Anosike U.S."/>
            <person name="Attaway T."/>
            <person name="Bandaranaike D.P."/>
            <person name="Battles P.K."/>
            <person name="Bell S.N."/>
            <person name="Bell A.V."/>
            <person name="Beltran B."/>
            <person name="Bickham C."/>
            <person name="Bustamante Y."/>
            <person name="Caleb T."/>
            <person name="Canada A."/>
            <person name="Cardenas V."/>
            <person name="Carter K."/>
            <person name="Chacko J."/>
            <person name="Chandrabose M.N."/>
            <person name="Chavez D."/>
            <person name="Chavez A."/>
            <person name="Chen L."/>
            <person name="Chu H.-S."/>
            <person name="Claassen K.J."/>
            <person name="Cockrell R."/>
            <person name="Collins M."/>
            <person name="Cooper J.A."/>
            <person name="Cree A."/>
            <person name="Curry S.M."/>
            <person name="Da Y."/>
            <person name="Dao M.D."/>
            <person name="Das B."/>
            <person name="Davila M.-L."/>
            <person name="Davy-Carroll L."/>
            <person name="Denson S."/>
            <person name="Dinh H."/>
            <person name="Ebong V.E."/>
            <person name="Edwards J.R."/>
            <person name="Egan A."/>
            <person name="El-Daye J."/>
            <person name="Escobedo L."/>
            <person name="Fernandez S."/>
            <person name="Fernando P.R."/>
            <person name="Flagg N."/>
            <person name="Forbes L.D."/>
            <person name="Fowler R.G."/>
            <person name="Fu Q."/>
            <person name="Gabisi R.A."/>
            <person name="Ganer J."/>
            <person name="Garbino Pronczuk A."/>
            <person name="Garcia R.M."/>
            <person name="Garner T."/>
            <person name="Garrett T.E."/>
            <person name="Gonzalez D.A."/>
            <person name="Hamid H."/>
            <person name="Hawkins E.S."/>
            <person name="Hirani K."/>
            <person name="Hogues M.E."/>
            <person name="Hollins B."/>
            <person name="Hsiao C.-H."/>
            <person name="Jabil R."/>
            <person name="James M.L."/>
            <person name="Jhangiani S.N."/>
            <person name="Johnson B."/>
            <person name="Johnson Q."/>
            <person name="Joshi V."/>
            <person name="Kalu J.B."/>
            <person name="Kam C."/>
            <person name="Kashfia A."/>
            <person name="Keebler J."/>
            <person name="Kisamo H."/>
            <person name="Kovar C.L."/>
            <person name="Lago L.A."/>
            <person name="Lai C.-Y."/>
            <person name="Laidlaw J."/>
            <person name="Lara F."/>
            <person name="Le T.-K."/>
            <person name="Lee S.L."/>
            <person name="Legall F.H."/>
            <person name="Lemon S.J."/>
            <person name="Lewis L.R."/>
            <person name="Li B."/>
            <person name="Liu Y."/>
            <person name="Liu Y.-S."/>
            <person name="Lopez J."/>
            <person name="Lozado R.J."/>
            <person name="Lu J."/>
            <person name="Madu R.C."/>
            <person name="Maheshwari M."/>
            <person name="Maheshwari R."/>
            <person name="Malloy K."/>
            <person name="Martinez E."/>
            <person name="Mathew T."/>
            <person name="Mercado I.C."/>
            <person name="Mercado C."/>
            <person name="Meyer B."/>
            <person name="Montgomery K."/>
            <person name="Morgan M.B."/>
            <person name="Munidasa M."/>
            <person name="Nazareth L.V."/>
            <person name="Nelson J."/>
            <person name="Ng B.M."/>
            <person name="Nguyen N.B."/>
            <person name="Nguyen P.Q."/>
            <person name="Nguyen T."/>
            <person name="Obregon M."/>
            <person name="Okwuonu G.O."/>
            <person name="Onwere C.G."/>
            <person name="Orozco G."/>
            <person name="Parra A."/>
            <person name="Patel S."/>
            <person name="Patil S."/>
            <person name="Perez A."/>
            <person name="Perez Y."/>
            <person name="Pham C."/>
            <person name="Primus E.L."/>
            <person name="Pu L.-L."/>
            <person name="Puazo M."/>
            <person name="Qin X."/>
            <person name="Quiroz J.B."/>
            <person name="Reese J."/>
            <person name="Richards S."/>
            <person name="Rives C.M."/>
            <person name="Robberts R."/>
            <person name="Ruiz S.J."/>
            <person name="Ruiz M.J."/>
            <person name="Santibanez J."/>
            <person name="Schneider B.W."/>
            <person name="Sisson I."/>
            <person name="Smith M."/>
            <person name="Sodergren E."/>
            <person name="Song X.-Z."/>
            <person name="Song B.B."/>
            <person name="Summersgill H."/>
            <person name="Thelus R."/>
            <person name="Thornton R.D."/>
            <person name="Trejos Z.Y."/>
            <person name="Usmani K."/>
            <person name="Vattathil S."/>
            <person name="Villasana D."/>
            <person name="Walker D.L."/>
            <person name="Wang S."/>
            <person name="Wang K."/>
            <person name="White C.S."/>
            <person name="Williams A.C."/>
            <person name="Williamson J."/>
            <person name="Wilson K."/>
            <person name="Woghiren I.O."/>
            <person name="Woodworth J.R."/>
            <person name="Worley K.C."/>
            <person name="Wright R.A."/>
            <person name="Wu W."/>
            <person name="Young L."/>
            <person name="Zhang L."/>
            <person name="Zhang J."/>
            <person name="Zhu Y."/>
            <person name="Muzny D.M."/>
            <person name="Weinstock G."/>
            <person name="Gibbs R.A."/>
        </authorList>
    </citation>
    <scope>NUCLEOTIDE SEQUENCE [LARGE SCALE GENOMIC DNA]</scope>
    <source>
        <strain evidence="11">LSR1</strain>
    </source>
</reference>
<keyword evidence="7" id="KW-0408">Iron</keyword>
<sequence length="230" mass="26434">MDHIDLKDNKLTLVDDAAYYIPNFITEEQETYIMDKVNSAPKPKWCQLKNRRLQNWGGIPHAKGLIPETIPDWLKGFVDRVESLQVFPRTNKPNHVLINEYLSGQGIMPHLDGSLFFPTISTINCGSHTVLNFYKPLKTDIEVVSSEKVYSLLLQRRSLLILKDKMYTEYMHGIEEITNDIIDDKISNITFCGSNIQNGISLTRNKRISLTIRNVPRVSKLNFNSLVIKK</sequence>
<dbReference type="GeneID" id="100164195"/>
<evidence type="ECO:0000256" key="6">
    <source>
        <dbReference type="ARBA" id="ARBA00023002"/>
    </source>
</evidence>
<dbReference type="PANTHER" id="PTHR46030:SF1">
    <property type="entry name" value="ALPHA-KETOGLUTARATE-DEPENDENT DIOXYGENASE ALKB HOMOLOG 6"/>
    <property type="match status" value="1"/>
</dbReference>
<dbReference type="InterPro" id="IPR037151">
    <property type="entry name" value="AlkB-like_sf"/>
</dbReference>
<keyword evidence="11" id="KW-1185">Reference proteome</keyword>
<evidence type="ECO:0000256" key="7">
    <source>
        <dbReference type="ARBA" id="ARBA00023004"/>
    </source>
</evidence>
<dbReference type="KEGG" id="api:100164195"/>
<dbReference type="InterPro" id="IPR032862">
    <property type="entry name" value="ALKBH6"/>
</dbReference>
<proteinExistence type="inferred from homology"/>
<dbReference type="EnsemblMetazoa" id="XM_001950530.4">
    <property type="protein sequence ID" value="XP_001950565.1"/>
    <property type="gene ID" value="LOC100164195"/>
</dbReference>
<dbReference type="GO" id="GO:0005634">
    <property type="term" value="C:nucleus"/>
    <property type="evidence" value="ECO:0007669"/>
    <property type="project" value="UniProtKB-SubCell"/>
</dbReference>
<dbReference type="OrthoDB" id="412814at2759"/>